<dbReference type="EMBL" id="KV784357">
    <property type="protein sequence ID" value="OEU17686.1"/>
    <property type="molecule type" value="Genomic_DNA"/>
</dbReference>
<protein>
    <submittedName>
        <fullName evidence="3">Uncharacterized protein</fullName>
    </submittedName>
</protein>
<dbReference type="InParanoid" id="A0A1E7FHM4"/>
<organism evidence="3 4">
    <name type="scientific">Fragilariopsis cylindrus CCMP1102</name>
    <dbReference type="NCBI Taxonomy" id="635003"/>
    <lineage>
        <taxon>Eukaryota</taxon>
        <taxon>Sar</taxon>
        <taxon>Stramenopiles</taxon>
        <taxon>Ochrophyta</taxon>
        <taxon>Bacillariophyta</taxon>
        <taxon>Bacillariophyceae</taxon>
        <taxon>Bacillariophycidae</taxon>
        <taxon>Bacillariales</taxon>
        <taxon>Bacillariaceae</taxon>
        <taxon>Fragilariopsis</taxon>
    </lineage>
</organism>
<feature type="coiled-coil region" evidence="1">
    <location>
        <begin position="454"/>
        <end position="503"/>
    </location>
</feature>
<accession>A0A1E7FHM4</accession>
<dbReference type="KEGG" id="fcy:FRACYDRAFT_238113"/>
<reference evidence="3 4" key="1">
    <citation type="submission" date="2016-09" db="EMBL/GenBank/DDBJ databases">
        <title>Extensive genetic diversity and differential bi-allelic expression allows diatom success in the polar Southern Ocean.</title>
        <authorList>
            <consortium name="DOE Joint Genome Institute"/>
            <person name="Mock T."/>
            <person name="Otillar R.P."/>
            <person name="Strauss J."/>
            <person name="Dupont C."/>
            <person name="Frickenhaus S."/>
            <person name="Maumus F."/>
            <person name="Mcmullan M."/>
            <person name="Sanges R."/>
            <person name="Schmutz J."/>
            <person name="Toseland A."/>
            <person name="Valas R."/>
            <person name="Veluchamy A."/>
            <person name="Ward B.J."/>
            <person name="Allen A."/>
            <person name="Barry K."/>
            <person name="Falciatore A."/>
            <person name="Ferrante M."/>
            <person name="Fortunato A.E."/>
            <person name="Gloeckner G."/>
            <person name="Gruber A."/>
            <person name="Hipkin R."/>
            <person name="Janech M."/>
            <person name="Kroth P."/>
            <person name="Leese F."/>
            <person name="Lindquist E."/>
            <person name="Lyon B.R."/>
            <person name="Martin J."/>
            <person name="Mayer C."/>
            <person name="Parker M."/>
            <person name="Quesneville H."/>
            <person name="Raymond J."/>
            <person name="Uhlig C."/>
            <person name="Valentin K.U."/>
            <person name="Worden A.Z."/>
            <person name="Armbrust E.V."/>
            <person name="Bowler C."/>
            <person name="Green B."/>
            <person name="Moulton V."/>
            <person name="Van Oosterhout C."/>
            <person name="Grigoriev I."/>
        </authorList>
    </citation>
    <scope>NUCLEOTIDE SEQUENCE [LARGE SCALE GENOMIC DNA]</scope>
    <source>
        <strain evidence="3 4">CCMP1102</strain>
    </source>
</reference>
<feature type="region of interest" description="Disordered" evidence="2">
    <location>
        <begin position="510"/>
        <end position="530"/>
    </location>
</feature>
<dbReference type="AlphaFoldDB" id="A0A1E7FHM4"/>
<keyword evidence="4" id="KW-1185">Reference proteome</keyword>
<evidence type="ECO:0000313" key="4">
    <source>
        <dbReference type="Proteomes" id="UP000095751"/>
    </source>
</evidence>
<feature type="region of interest" description="Disordered" evidence="2">
    <location>
        <begin position="196"/>
        <end position="235"/>
    </location>
</feature>
<evidence type="ECO:0000256" key="1">
    <source>
        <dbReference type="SAM" id="Coils"/>
    </source>
</evidence>
<keyword evidence="1" id="KW-0175">Coiled coil</keyword>
<dbReference type="Proteomes" id="UP000095751">
    <property type="component" value="Unassembled WGS sequence"/>
</dbReference>
<dbReference type="OrthoDB" id="49567at2759"/>
<gene>
    <name evidence="3" type="ORF">FRACYDRAFT_238113</name>
</gene>
<sequence>MEFKEIFTSPFTTPTTCYSCGGRSNNTTTIDDDDVASPGGNDTTETIQFATENHILGVGITSSTANKNNKNDGVKISCRSVPRDSAHLTCVGYAYWDGEEEEKEQNKMEEEKECIHTDRIESNQLSASSDSTATTTVHHRIEAMTFIDPALIEENQFKCQDLLLSSPNNMNLHRPSGGPVIIDDKDDNISVMSNMNTIEGSTNQPQQQQHRRRQSGISQQQQQQHRRNPSTASLASLPNSGLVGSSYHRNNNNDIIFVDVTSERIIVDGPLSSLKLDKNRYTPLRVTVGSLCGYVCQLTYDSNNNCWEGPFIIVQDLWNPTINTEESVLVVDIWNNYIAIGTQLGRCLLYATHDSENYLPVWQAILPYPIHGITIIKNNNAVSDTEGKCSMNLAVTTRRSFHLFDAIKGGIKWRRKPTRERYSPELARDRLLKILEEIRNENRESDLITQKLVRETIEELIENVEKKFQEEETNVSIVVSDTIANLLNRVEQIAHENNTLMRLDSSNLGQEIAVPDPPHWEYSSSDDEFD</sequence>
<proteinExistence type="predicted"/>
<name>A0A1E7FHM4_9STRA</name>
<evidence type="ECO:0000313" key="3">
    <source>
        <dbReference type="EMBL" id="OEU17686.1"/>
    </source>
</evidence>
<evidence type="ECO:0000256" key="2">
    <source>
        <dbReference type="SAM" id="MobiDB-lite"/>
    </source>
</evidence>